<comment type="caution">
    <text evidence="2">The sequence shown here is derived from an EMBL/GenBank/DDBJ whole genome shotgun (WGS) entry which is preliminary data.</text>
</comment>
<dbReference type="EMBL" id="JBHSBU010000001">
    <property type="protein sequence ID" value="MFC4158147.1"/>
    <property type="molecule type" value="Genomic_DNA"/>
</dbReference>
<protein>
    <submittedName>
        <fullName evidence="2">DUF2189 domain-containing protein</fullName>
    </submittedName>
</protein>
<reference evidence="3" key="1">
    <citation type="journal article" date="2019" name="Int. J. Syst. Evol. Microbiol.">
        <title>The Global Catalogue of Microorganisms (GCM) 10K type strain sequencing project: providing services to taxonomists for standard genome sequencing and annotation.</title>
        <authorList>
            <consortium name="The Broad Institute Genomics Platform"/>
            <consortium name="The Broad Institute Genome Sequencing Center for Infectious Disease"/>
            <person name="Wu L."/>
            <person name="Ma J."/>
        </authorList>
    </citation>
    <scope>NUCLEOTIDE SEQUENCE [LARGE SCALE GENOMIC DNA]</scope>
    <source>
        <strain evidence="3">LMG 29894</strain>
    </source>
</reference>
<dbReference type="Proteomes" id="UP001595791">
    <property type="component" value="Unassembled WGS sequence"/>
</dbReference>
<feature type="transmembrane region" description="Helical" evidence="1">
    <location>
        <begin position="208"/>
        <end position="233"/>
    </location>
</feature>
<keyword evidence="3" id="KW-1185">Reference proteome</keyword>
<feature type="transmembrane region" description="Helical" evidence="1">
    <location>
        <begin position="44"/>
        <end position="61"/>
    </location>
</feature>
<feature type="transmembrane region" description="Helical" evidence="1">
    <location>
        <begin position="67"/>
        <end position="89"/>
    </location>
</feature>
<name>A0ABV8MJ22_9NEIS</name>
<evidence type="ECO:0000313" key="2">
    <source>
        <dbReference type="EMBL" id="MFC4158147.1"/>
    </source>
</evidence>
<gene>
    <name evidence="2" type="ORF">ACFOW7_02125</name>
</gene>
<organism evidence="2 3">
    <name type="scientific">Chitinimonas lacunae</name>
    <dbReference type="NCBI Taxonomy" id="1963018"/>
    <lineage>
        <taxon>Bacteria</taxon>
        <taxon>Pseudomonadati</taxon>
        <taxon>Pseudomonadota</taxon>
        <taxon>Betaproteobacteria</taxon>
        <taxon>Neisseriales</taxon>
        <taxon>Chitinibacteraceae</taxon>
        <taxon>Chitinimonas</taxon>
    </lineage>
</organism>
<feature type="transmembrane region" description="Helical" evidence="1">
    <location>
        <begin position="162"/>
        <end position="187"/>
    </location>
</feature>
<keyword evidence="1" id="KW-1133">Transmembrane helix</keyword>
<sequence>MAEILEHAAPPSLNPKVRDLPWYTPFAWLRHGIADIARLPHGSLFYGLCFAAMSYTIHALFDYAPHHILTLVTAFLLAGPFIAIGLYEISRRSETIEKVRFLPTLTAWRANPAGIGLFSIVLALLVAGWMRVSVVIFALFFTDNLPSLELILSPEFLLNDNLPFVLVYLGTGLAFAGLTFAISVVSIPLMLDRDVDTFGAIFASVRVVLANPLCMATWALLIALLVAIGFFSYSLGLILTGPLVGHATWHAYRALIE</sequence>
<keyword evidence="1" id="KW-0812">Transmembrane</keyword>
<accession>A0ABV8MJ22</accession>
<keyword evidence="1" id="KW-0472">Membrane</keyword>
<dbReference type="RefSeq" id="WP_378160515.1">
    <property type="nucleotide sequence ID" value="NZ_JBHSBU010000001.1"/>
</dbReference>
<dbReference type="Pfam" id="PF09955">
    <property type="entry name" value="DUF2189"/>
    <property type="match status" value="1"/>
</dbReference>
<dbReference type="InterPro" id="IPR018692">
    <property type="entry name" value="DUF2189"/>
</dbReference>
<feature type="transmembrane region" description="Helical" evidence="1">
    <location>
        <begin position="110"/>
        <end position="142"/>
    </location>
</feature>
<evidence type="ECO:0000256" key="1">
    <source>
        <dbReference type="SAM" id="Phobius"/>
    </source>
</evidence>
<proteinExistence type="predicted"/>
<evidence type="ECO:0000313" key="3">
    <source>
        <dbReference type="Proteomes" id="UP001595791"/>
    </source>
</evidence>